<dbReference type="GO" id="GO:0004527">
    <property type="term" value="F:exonuclease activity"/>
    <property type="evidence" value="ECO:0007669"/>
    <property type="project" value="UniProtKB-KW"/>
</dbReference>
<feature type="region of interest" description="Disordered" evidence="5">
    <location>
        <begin position="1"/>
        <end position="114"/>
    </location>
</feature>
<keyword evidence="3" id="KW-0378">Hydrolase</keyword>
<gene>
    <name evidence="7" type="primary">REX3</name>
    <name evidence="7" type="ORF">LTR78_006704</name>
</gene>
<dbReference type="InterPro" id="IPR034922">
    <property type="entry name" value="REX1-like_exo"/>
</dbReference>
<dbReference type="InterPro" id="IPR012337">
    <property type="entry name" value="RNaseH-like_sf"/>
</dbReference>
<evidence type="ECO:0000313" key="7">
    <source>
        <dbReference type="EMBL" id="KAK3673470.1"/>
    </source>
</evidence>
<dbReference type="GO" id="GO:0005634">
    <property type="term" value="C:nucleus"/>
    <property type="evidence" value="ECO:0007669"/>
    <property type="project" value="TreeGrafter"/>
</dbReference>
<keyword evidence="4 7" id="KW-0269">Exonuclease</keyword>
<evidence type="ECO:0000256" key="5">
    <source>
        <dbReference type="SAM" id="MobiDB-lite"/>
    </source>
</evidence>
<evidence type="ECO:0000256" key="2">
    <source>
        <dbReference type="ARBA" id="ARBA00022722"/>
    </source>
</evidence>
<evidence type="ECO:0000256" key="3">
    <source>
        <dbReference type="ARBA" id="ARBA00022801"/>
    </source>
</evidence>
<feature type="region of interest" description="Disordered" evidence="5">
    <location>
        <begin position="596"/>
        <end position="656"/>
    </location>
</feature>
<reference evidence="7" key="1">
    <citation type="submission" date="2023-07" db="EMBL/GenBank/DDBJ databases">
        <title>Black Yeasts Isolated from many extreme environments.</title>
        <authorList>
            <person name="Coleine C."/>
            <person name="Stajich J.E."/>
            <person name="Selbmann L."/>
        </authorList>
    </citation>
    <scope>NUCLEOTIDE SEQUENCE</scope>
    <source>
        <strain evidence="7">CCFEE 5485</strain>
    </source>
</reference>
<accession>A0AAE0WKN5</accession>
<evidence type="ECO:0000259" key="6">
    <source>
        <dbReference type="SMART" id="SM00479"/>
    </source>
</evidence>
<keyword evidence="2" id="KW-0540">Nuclease</keyword>
<dbReference type="GeneID" id="89966487"/>
<evidence type="ECO:0000256" key="1">
    <source>
        <dbReference type="ARBA" id="ARBA00006357"/>
    </source>
</evidence>
<dbReference type="Gene3D" id="3.30.420.10">
    <property type="entry name" value="Ribonuclease H-like superfamily/Ribonuclease H"/>
    <property type="match status" value="1"/>
</dbReference>
<dbReference type="PANTHER" id="PTHR12801">
    <property type="entry name" value="RNA EXONUCLEASE REXO1 / RECO3 FAMILY MEMBER-RELATED"/>
    <property type="match status" value="1"/>
</dbReference>
<dbReference type="GO" id="GO:0003676">
    <property type="term" value="F:nucleic acid binding"/>
    <property type="evidence" value="ECO:0007669"/>
    <property type="project" value="InterPro"/>
</dbReference>
<feature type="compositionally biased region" description="Basic and acidic residues" evidence="5">
    <location>
        <begin position="44"/>
        <end position="64"/>
    </location>
</feature>
<feature type="compositionally biased region" description="Low complexity" evidence="5">
    <location>
        <begin position="66"/>
        <end position="79"/>
    </location>
</feature>
<dbReference type="Proteomes" id="UP001274830">
    <property type="component" value="Unassembled WGS sequence"/>
</dbReference>
<dbReference type="RefSeq" id="XP_064690443.1">
    <property type="nucleotide sequence ID" value="XM_064841933.1"/>
</dbReference>
<proteinExistence type="inferred from homology"/>
<keyword evidence="8" id="KW-1185">Reference proteome</keyword>
<protein>
    <submittedName>
        <fullName evidence="7">RNA exonuclease 3</fullName>
    </submittedName>
</protein>
<feature type="compositionally biased region" description="Basic and acidic residues" evidence="5">
    <location>
        <begin position="12"/>
        <end position="29"/>
    </location>
</feature>
<dbReference type="SMART" id="SM00479">
    <property type="entry name" value="EXOIII"/>
    <property type="match status" value="1"/>
</dbReference>
<feature type="domain" description="Exonuclease" evidence="6">
    <location>
        <begin position="397"/>
        <end position="584"/>
    </location>
</feature>
<dbReference type="PANTHER" id="PTHR12801:SF112">
    <property type="entry name" value="RNA EXONUCLEASE 3"/>
    <property type="match status" value="1"/>
</dbReference>
<comment type="similarity">
    <text evidence="1">Belongs to the REXO1/REXO3 family.</text>
</comment>
<dbReference type="EMBL" id="JAUTXT010000025">
    <property type="protein sequence ID" value="KAK3673470.1"/>
    <property type="molecule type" value="Genomic_DNA"/>
</dbReference>
<dbReference type="InterPro" id="IPR047021">
    <property type="entry name" value="REXO1/3/4-like"/>
</dbReference>
<feature type="compositionally biased region" description="Basic and acidic residues" evidence="5">
    <location>
        <begin position="609"/>
        <end position="629"/>
    </location>
</feature>
<name>A0AAE0WKN5_9PEZI</name>
<dbReference type="InterPro" id="IPR036397">
    <property type="entry name" value="RNaseH_sf"/>
</dbReference>
<feature type="compositionally biased region" description="Polar residues" evidence="5">
    <location>
        <begin position="1"/>
        <end position="11"/>
    </location>
</feature>
<feature type="compositionally biased region" description="Polar residues" evidence="5">
    <location>
        <begin position="89"/>
        <end position="108"/>
    </location>
</feature>
<evidence type="ECO:0000256" key="4">
    <source>
        <dbReference type="ARBA" id="ARBA00022839"/>
    </source>
</evidence>
<dbReference type="InterPro" id="IPR013520">
    <property type="entry name" value="Ribonucl_H"/>
</dbReference>
<dbReference type="AlphaFoldDB" id="A0AAE0WKN5"/>
<organism evidence="7 8">
    <name type="scientific">Recurvomyces mirabilis</name>
    <dbReference type="NCBI Taxonomy" id="574656"/>
    <lineage>
        <taxon>Eukaryota</taxon>
        <taxon>Fungi</taxon>
        <taxon>Dikarya</taxon>
        <taxon>Ascomycota</taxon>
        <taxon>Pezizomycotina</taxon>
        <taxon>Dothideomycetes</taxon>
        <taxon>Dothideomycetidae</taxon>
        <taxon>Mycosphaerellales</taxon>
        <taxon>Teratosphaeriaceae</taxon>
        <taxon>Recurvomyces</taxon>
    </lineage>
</organism>
<dbReference type="SUPFAM" id="SSF53098">
    <property type="entry name" value="Ribonuclease H-like"/>
    <property type="match status" value="1"/>
</dbReference>
<evidence type="ECO:0000313" key="8">
    <source>
        <dbReference type="Proteomes" id="UP001274830"/>
    </source>
</evidence>
<sequence>MTTQSGISTSRVSHERQTGLDSSPAHDDVSEPPSKRRRVTYENLEDKPPSKADLIRQQLSRERQQAPPKAGNAKPAAPASLKRPVSPPAKTNGQAVPITNTAASSRPTQPAGALKPLTLNPRLIANDPAGHAKRSQLLKLLHAEMVRLSQQLVDRKDVPSKDALLLSPIEAVQLALDEEEKLARESGNVYANVIKNRIFAYKKMSSDDWVLHVKTTALFKQKQPQQTAKQVGGPDPPLVLETGLTPAEEAAVLTHLIVKNQQPLEKHGYVVTPPTAEAAAEAAAAVEKSLNYEVCDRCSSRFRVFPNRNDEGLLTSNGSCHFHPMRKIFPSKARADTGPKEPYYPCCNELLGSAGCTTFEHHVFKASSPARLAAVMLFIVTPPNDAPTKDNHGRVVKAVAFDCEMGYTTLGMEMIRITAVSWPEGKPLFDVLVRPLGVVLDLNSRFSGVWPEDMANAVSYQAGESPSQQDPSGTPPTRPIMFTVDSPEKARELLCSYLAPETPLIGHAIDNDLNVVRICHPTIVDTVILFPHPRGLPSRYGLKTLSSKYLRRAIQQGGERGHDSLEDSVATGDLVRVKVGEKWKMLKATGWSFVDDSLVHPPPPTKTGYLKESRGSNGELTEHSLDRTDALAAGTKRRKRSSEAGEESLQHGNGLKAFLERDQAATSEHKLSVDYLEDGKGK</sequence>
<dbReference type="CDD" id="cd06145">
    <property type="entry name" value="REX1_like"/>
    <property type="match status" value="1"/>
</dbReference>
<comment type="caution">
    <text evidence="7">The sequence shown here is derived from an EMBL/GenBank/DDBJ whole genome shotgun (WGS) entry which is preliminary data.</text>
</comment>